<organism evidence="2 3">
    <name type="scientific">Kolteria novifilia</name>
    <dbReference type="NCBI Taxonomy" id="2527975"/>
    <lineage>
        <taxon>Bacteria</taxon>
        <taxon>Pseudomonadati</taxon>
        <taxon>Planctomycetota</taxon>
        <taxon>Planctomycetia</taxon>
        <taxon>Kolteriales</taxon>
        <taxon>Kolteriaceae</taxon>
        <taxon>Kolteria</taxon>
    </lineage>
</organism>
<dbReference type="EMBL" id="CP036279">
    <property type="protein sequence ID" value="QDU60054.1"/>
    <property type="molecule type" value="Genomic_DNA"/>
</dbReference>
<evidence type="ECO:0008006" key="4">
    <source>
        <dbReference type="Google" id="ProtNLM"/>
    </source>
</evidence>
<dbReference type="Gene3D" id="3.40.50.1110">
    <property type="entry name" value="SGNH hydrolase"/>
    <property type="match status" value="1"/>
</dbReference>
<dbReference type="InterPro" id="IPR036514">
    <property type="entry name" value="SGNH_hydro_sf"/>
</dbReference>
<feature type="transmembrane region" description="Helical" evidence="1">
    <location>
        <begin position="28"/>
        <end position="46"/>
    </location>
</feature>
<name>A0A518AZB5_9BACT</name>
<dbReference type="SUPFAM" id="SSF52266">
    <property type="entry name" value="SGNH hydrolase"/>
    <property type="match status" value="1"/>
</dbReference>
<evidence type="ECO:0000256" key="1">
    <source>
        <dbReference type="SAM" id="Phobius"/>
    </source>
</evidence>
<dbReference type="Proteomes" id="UP000317093">
    <property type="component" value="Chromosome"/>
</dbReference>
<accession>A0A518AZB5</accession>
<keyword evidence="1" id="KW-0812">Transmembrane</keyword>
<dbReference type="AlphaFoldDB" id="A0A518AZB5"/>
<gene>
    <name evidence="2" type="ORF">Pan216_08910</name>
</gene>
<keyword evidence="1" id="KW-0472">Membrane</keyword>
<protein>
    <recommendedName>
        <fullName evidence="4">SGNH hydrolase-type esterase domain-containing protein</fullName>
    </recommendedName>
</protein>
<proteinExistence type="predicted"/>
<evidence type="ECO:0000313" key="3">
    <source>
        <dbReference type="Proteomes" id="UP000317093"/>
    </source>
</evidence>
<dbReference type="GO" id="GO:0016788">
    <property type="term" value="F:hydrolase activity, acting on ester bonds"/>
    <property type="evidence" value="ECO:0007669"/>
    <property type="project" value="UniProtKB-ARBA"/>
</dbReference>
<evidence type="ECO:0000313" key="2">
    <source>
        <dbReference type="EMBL" id="QDU60054.1"/>
    </source>
</evidence>
<sequence length="368" mass="41757">MIRRLSETSRPDQTVVCRRASTVGRNRVVLLAVAMVGSLLIAEAIAQCWTTSARPIGSVVGEPYPASASDDLPFTLPTDWEFLHERVAMRTLYRTNNAGFRDDRPLAIPKPDNQRRILVLGDSFVLGWGVAQGETFVRVAEASLNDVAPTRLLNGGYRAGYTLDHYLLFLRREADRLSVDEVVVAIYTGNDLEDMRENRWMGMDEDGLPTRIETRRPYVDFTGRFIDSRHNDVSLPLGLERLALPRLVTRALWRTPRDWPKLSEEKAAERLRRVIREIDDFCRARACPLGWILIDSQEPTERSTRSRTVCREALRDPNALWLETESLFERSGLRADEFFIPGDGHFTPAAHRLVGEELAKLLSSPASR</sequence>
<reference evidence="2 3" key="1">
    <citation type="submission" date="2019-02" db="EMBL/GenBank/DDBJ databases">
        <title>Deep-cultivation of Planctomycetes and their phenomic and genomic characterization uncovers novel biology.</title>
        <authorList>
            <person name="Wiegand S."/>
            <person name="Jogler M."/>
            <person name="Boedeker C."/>
            <person name="Pinto D."/>
            <person name="Vollmers J."/>
            <person name="Rivas-Marin E."/>
            <person name="Kohn T."/>
            <person name="Peeters S.H."/>
            <person name="Heuer A."/>
            <person name="Rast P."/>
            <person name="Oberbeckmann S."/>
            <person name="Bunk B."/>
            <person name="Jeske O."/>
            <person name="Meyerdierks A."/>
            <person name="Storesund J.E."/>
            <person name="Kallscheuer N."/>
            <person name="Luecker S."/>
            <person name="Lage O.M."/>
            <person name="Pohl T."/>
            <person name="Merkel B.J."/>
            <person name="Hornburger P."/>
            <person name="Mueller R.-W."/>
            <person name="Bruemmer F."/>
            <person name="Labrenz M."/>
            <person name="Spormann A.M."/>
            <person name="Op den Camp H."/>
            <person name="Overmann J."/>
            <person name="Amann R."/>
            <person name="Jetten M.S.M."/>
            <person name="Mascher T."/>
            <person name="Medema M.H."/>
            <person name="Devos D.P."/>
            <person name="Kaster A.-K."/>
            <person name="Ovreas L."/>
            <person name="Rohde M."/>
            <person name="Galperin M.Y."/>
            <person name="Jogler C."/>
        </authorList>
    </citation>
    <scope>NUCLEOTIDE SEQUENCE [LARGE SCALE GENOMIC DNA]</scope>
    <source>
        <strain evidence="2 3">Pan216</strain>
    </source>
</reference>
<dbReference type="KEGG" id="knv:Pan216_08910"/>
<keyword evidence="3" id="KW-1185">Reference proteome</keyword>
<keyword evidence="1" id="KW-1133">Transmembrane helix</keyword>